<dbReference type="InterPro" id="IPR005135">
    <property type="entry name" value="Endo/exonuclease/phosphatase"/>
</dbReference>
<feature type="transmembrane region" description="Helical" evidence="2">
    <location>
        <begin position="62"/>
        <end position="83"/>
    </location>
</feature>
<dbReference type="AlphaFoldDB" id="A0A4S8N2Y2"/>
<dbReference type="SUPFAM" id="SSF56219">
    <property type="entry name" value="DNase I-like"/>
    <property type="match status" value="1"/>
</dbReference>
<dbReference type="EMBL" id="STGW01000011">
    <property type="protein sequence ID" value="THV10115.1"/>
    <property type="molecule type" value="Genomic_DNA"/>
</dbReference>
<evidence type="ECO:0000256" key="2">
    <source>
        <dbReference type="SAM" id="Phobius"/>
    </source>
</evidence>
<evidence type="ECO:0000256" key="1">
    <source>
        <dbReference type="SAM" id="MobiDB-lite"/>
    </source>
</evidence>
<feature type="compositionally biased region" description="Polar residues" evidence="1">
    <location>
        <begin position="98"/>
        <end position="108"/>
    </location>
</feature>
<gene>
    <name evidence="4" type="ORF">E9934_14990</name>
</gene>
<dbReference type="GO" id="GO:0003824">
    <property type="term" value="F:catalytic activity"/>
    <property type="evidence" value="ECO:0007669"/>
    <property type="project" value="InterPro"/>
</dbReference>
<evidence type="ECO:0000259" key="3">
    <source>
        <dbReference type="Pfam" id="PF03372"/>
    </source>
</evidence>
<keyword evidence="2" id="KW-0812">Transmembrane</keyword>
<dbReference type="PANTHER" id="PTHR14859:SF1">
    <property type="entry name" value="PGAP2-INTERACTING PROTEIN"/>
    <property type="match status" value="1"/>
</dbReference>
<dbReference type="GO" id="GO:0006506">
    <property type="term" value="P:GPI anchor biosynthetic process"/>
    <property type="evidence" value="ECO:0007669"/>
    <property type="project" value="TreeGrafter"/>
</dbReference>
<organism evidence="4 5">
    <name type="scientific">Nocardioides caeni</name>
    <dbReference type="NCBI Taxonomy" id="574700"/>
    <lineage>
        <taxon>Bacteria</taxon>
        <taxon>Bacillati</taxon>
        <taxon>Actinomycetota</taxon>
        <taxon>Actinomycetes</taxon>
        <taxon>Propionibacteriales</taxon>
        <taxon>Nocardioidaceae</taxon>
        <taxon>Nocardioides</taxon>
    </lineage>
</organism>
<keyword evidence="5" id="KW-1185">Reference proteome</keyword>
<feature type="region of interest" description="Disordered" evidence="1">
    <location>
        <begin position="87"/>
        <end position="114"/>
    </location>
</feature>
<dbReference type="Gene3D" id="3.60.10.10">
    <property type="entry name" value="Endonuclease/exonuclease/phosphatase"/>
    <property type="match status" value="1"/>
</dbReference>
<feature type="region of interest" description="Disordered" evidence="1">
    <location>
        <begin position="1"/>
        <end position="60"/>
    </location>
</feature>
<sequence length="381" mass="39565">MSEDRPGEPDDQDESADDRPDESAEESAEEESEESDESVDDAPEGSGRLDLPRAVAPGGPGAQVATIAAAVIVLVVVALVFVFNDARSPDAPEGRPSPTVTTGPQQSGGPEPTVYDTAVPGLDDIPTLLCPTATLKHAITVLAFNIHYATVPGGSVQLAAIGREIKTWDPDVVLLQEVDDGRPRTGGVGQAKALADATGMAWVYGGNARGRGGSTLGNAILSKFPIEESTNSFLPVAGGREQRGLLHAVLDVNGKDLSFYSLHLDHSRGGARTVQARAVAEILGEDPRPKVLGGDFNAGPGTVPVGILRAAGLGDAWSAGSGSGATVPARAPRARIDYVLHDGSFTALQAVVLRSGVSDHRAVWSRLVLSEKLECIQVGER</sequence>
<dbReference type="Pfam" id="PF03372">
    <property type="entry name" value="Exo_endo_phos"/>
    <property type="match status" value="1"/>
</dbReference>
<reference evidence="4 5" key="1">
    <citation type="journal article" date="2009" name="Int. J. Syst. Evol. Microbiol.">
        <title>Nocardioides caeni sp. nov., isolated from wastewater.</title>
        <authorList>
            <person name="Yoon J.H."/>
            <person name="Kang S.J."/>
            <person name="Park S."/>
            <person name="Kim W."/>
            <person name="Oh T.K."/>
        </authorList>
    </citation>
    <scope>NUCLEOTIDE SEQUENCE [LARGE SCALE GENOMIC DNA]</scope>
    <source>
        <strain evidence="4 5">DSM 23134</strain>
    </source>
</reference>
<evidence type="ECO:0000313" key="4">
    <source>
        <dbReference type="EMBL" id="THV10115.1"/>
    </source>
</evidence>
<dbReference type="PANTHER" id="PTHR14859">
    <property type="entry name" value="CALCOFLUOR WHITE HYPERSENSITIVE PROTEIN PRECURSOR"/>
    <property type="match status" value="1"/>
</dbReference>
<dbReference type="InterPro" id="IPR036691">
    <property type="entry name" value="Endo/exonu/phosph_ase_sf"/>
</dbReference>
<dbReference type="Proteomes" id="UP000307087">
    <property type="component" value="Unassembled WGS sequence"/>
</dbReference>
<evidence type="ECO:0000313" key="5">
    <source>
        <dbReference type="Proteomes" id="UP000307087"/>
    </source>
</evidence>
<dbReference type="GO" id="GO:0016020">
    <property type="term" value="C:membrane"/>
    <property type="evidence" value="ECO:0007669"/>
    <property type="project" value="GOC"/>
</dbReference>
<comment type="caution">
    <text evidence="4">The sequence shown here is derived from an EMBL/GenBank/DDBJ whole genome shotgun (WGS) entry which is preliminary data.</text>
</comment>
<accession>A0A4S8N2Y2</accession>
<proteinExistence type="predicted"/>
<feature type="domain" description="Endonuclease/exonuclease/phosphatase" evidence="3">
    <location>
        <begin position="143"/>
        <end position="360"/>
    </location>
</feature>
<dbReference type="RefSeq" id="WP_136563708.1">
    <property type="nucleotide sequence ID" value="NZ_BAABLS010000006.1"/>
</dbReference>
<name>A0A4S8N2Y2_9ACTN</name>
<dbReference type="OrthoDB" id="155529at2"/>
<keyword evidence="2" id="KW-0472">Membrane</keyword>
<keyword evidence="2" id="KW-1133">Transmembrane helix</keyword>
<protein>
    <recommendedName>
        <fullName evidence="3">Endonuclease/exonuclease/phosphatase domain-containing protein</fullName>
    </recommendedName>
</protein>
<dbReference type="InterPro" id="IPR051916">
    <property type="entry name" value="GPI-anchor_lipid_remodeler"/>
</dbReference>
<feature type="compositionally biased region" description="Acidic residues" evidence="1">
    <location>
        <begin position="23"/>
        <end position="43"/>
    </location>
</feature>